<gene>
    <name evidence="1" type="ORF">T11_2249</name>
</gene>
<protein>
    <submittedName>
        <fullName evidence="1">Uncharacterized protein</fullName>
    </submittedName>
</protein>
<reference evidence="1 2" key="1">
    <citation type="submission" date="2015-01" db="EMBL/GenBank/DDBJ databases">
        <title>Evolution of Trichinella species and genotypes.</title>
        <authorList>
            <person name="Korhonen P.K."/>
            <person name="Edoardo P."/>
            <person name="Giuseppe L.R."/>
            <person name="Gasser R.B."/>
        </authorList>
    </citation>
    <scope>NUCLEOTIDE SEQUENCE [LARGE SCALE GENOMIC DNA]</scope>
    <source>
        <strain evidence="1">ISS1029</strain>
    </source>
</reference>
<comment type="caution">
    <text evidence="1">The sequence shown here is derived from an EMBL/GenBank/DDBJ whole genome shotgun (WGS) entry which is preliminary data.</text>
</comment>
<organism evidence="1 2">
    <name type="scientific">Trichinella zimbabwensis</name>
    <dbReference type="NCBI Taxonomy" id="268475"/>
    <lineage>
        <taxon>Eukaryota</taxon>
        <taxon>Metazoa</taxon>
        <taxon>Ecdysozoa</taxon>
        <taxon>Nematoda</taxon>
        <taxon>Enoplea</taxon>
        <taxon>Dorylaimia</taxon>
        <taxon>Trichinellida</taxon>
        <taxon>Trichinellidae</taxon>
        <taxon>Trichinella</taxon>
    </lineage>
</organism>
<evidence type="ECO:0000313" key="1">
    <source>
        <dbReference type="EMBL" id="KRZ16279.1"/>
    </source>
</evidence>
<proteinExistence type="predicted"/>
<dbReference type="AlphaFoldDB" id="A0A0V1I1I0"/>
<dbReference type="Proteomes" id="UP000055024">
    <property type="component" value="Unassembled WGS sequence"/>
</dbReference>
<evidence type="ECO:0000313" key="2">
    <source>
        <dbReference type="Proteomes" id="UP000055024"/>
    </source>
</evidence>
<sequence length="99" mass="10825">MHSCSLTGWSSHYLIAQSLGHVSGRGLLCGAGFRVPVLYSIGVVEGMEYVVTQNFSRKLLLIYSFLKVSLCLPLVRKSISGLYPQNFLCLAVTVSDLTI</sequence>
<accession>A0A0V1I1I0</accession>
<name>A0A0V1I1I0_9BILA</name>
<dbReference type="EMBL" id="JYDP01000012">
    <property type="protein sequence ID" value="KRZ16279.1"/>
    <property type="molecule type" value="Genomic_DNA"/>
</dbReference>
<keyword evidence="2" id="KW-1185">Reference proteome</keyword>